<dbReference type="Pfam" id="PF02368">
    <property type="entry name" value="Big_2"/>
    <property type="match status" value="1"/>
</dbReference>
<feature type="compositionally biased region" description="Acidic residues" evidence="1">
    <location>
        <begin position="43"/>
        <end position="60"/>
    </location>
</feature>
<evidence type="ECO:0000256" key="1">
    <source>
        <dbReference type="SAM" id="MobiDB-lite"/>
    </source>
</evidence>
<sequence length="962" mass="105836">MKKKKLALLLAVAMTVTSIDSTAMMVNAADFTSEEVQEQSVELMDEPPEAAVETDAETEDGGVLSENSSEDERIEITDELQESADTKGEDTGIDVQEEDEASPEDVFSAGDEIAVLDDEVKSVSATNVLLDGVAGIPFYTSADLEVTYTGGRDAVRTCQFNYEEVSLRDSYTTDGTEITVTLEGADGNTYGLGSRLAAGTYTMKFTCGDIVSEPYRVSIKQMSESPLYKGPVNLNQDTEAESPLQGVAYYSFEAPAAGNYYMDTCDSNYRVYVDDGKNSYSVYESSNWYQEKQQTAYIGFYGGSLNSDANEDAIMKIKTQSDITSVEYTSESAAAIEGLDNLWRYSYMPGLLKLTYKDGTTDTLRAEFGNTVYDKQGHAVYSETCAVDGEKETPIDWDKIGNALPAGKYRIYFMLQLEEQDSDNSVNTHTDLTVNKLDYDSLTPLELGDHELEAGELQKKWYSFSPEEASKYYFKWNVGDYTGDSEGFVKIWYKYENGKLDSCFDHWDMERGEVSVSKGVKYIVGVVSERGRKVSLNLTKVKTLKSIKMTKRPEQTTLLPGDRAWVSLRGMEITASYAEGDDETIAFGQTDSQGMGFKQNASYEWENEDLCRVPVSMGDRQIYVTFEAADWNDVLKMEFGTEEKLDTAPGNQTIRRFIPDKSGYYSFSATNAYIDVIDSKTEKCLSAEKAYLEAGNTYQIYVVALEKDVILKVGDVPCEWEVSERIPETCTTDGKIVRKCKVHGETSTTLESAPGHDWSRWKVTKNATVLAEGVQQRSCSVCGKTETASVAKLPATIALNVKGTIPLKVKQSFTVKVTTGAGDRVKSWKSSNSKVVSVKNGKIKGLKAGKSATITVQLASGKKARFKVKVQKVAVATKSIKVTNTVTGKNQGKSAALKRGQSLKLAAVLSPVTSVQKVTWSASNKKIVTVSKSGVIKAKKKGKVTITVKSGNKKYTIKITVK</sequence>
<dbReference type="InterPro" id="IPR008964">
    <property type="entry name" value="Invasin/intimin_cell_adhesion"/>
</dbReference>
<dbReference type="Gene3D" id="2.60.40.1080">
    <property type="match status" value="2"/>
</dbReference>
<evidence type="ECO:0000259" key="3">
    <source>
        <dbReference type="SMART" id="SM00635"/>
    </source>
</evidence>
<dbReference type="AlphaFoldDB" id="A0A414J963"/>
<comment type="caution">
    <text evidence="4">The sequence shown here is derived from an EMBL/GenBank/DDBJ whole genome shotgun (WGS) entry which is preliminary data.</text>
</comment>
<feature type="domain" description="BIG2" evidence="3">
    <location>
        <begin position="795"/>
        <end position="868"/>
    </location>
</feature>
<dbReference type="SUPFAM" id="SSF49373">
    <property type="entry name" value="Invasin/intimin cell-adhesion fragments"/>
    <property type="match status" value="2"/>
</dbReference>
<dbReference type="Proteomes" id="UP000283745">
    <property type="component" value="Unassembled WGS sequence"/>
</dbReference>
<dbReference type="InterPro" id="IPR003343">
    <property type="entry name" value="Big_2"/>
</dbReference>
<dbReference type="SMART" id="SM00635">
    <property type="entry name" value="BID_2"/>
    <property type="match status" value="2"/>
</dbReference>
<reference evidence="4 5" key="1">
    <citation type="submission" date="2018-08" db="EMBL/GenBank/DDBJ databases">
        <title>A genome reference for cultivated species of the human gut microbiota.</title>
        <authorList>
            <person name="Zou Y."/>
            <person name="Xue W."/>
            <person name="Luo G."/>
        </authorList>
    </citation>
    <scope>NUCLEOTIDE SEQUENCE [LARGE SCALE GENOMIC DNA]</scope>
    <source>
        <strain evidence="4 5">AM28-23</strain>
    </source>
</reference>
<accession>A0A414J963</accession>
<protein>
    <recommendedName>
        <fullName evidence="3">BIG2 domain-containing protein</fullName>
    </recommendedName>
</protein>
<feature type="compositionally biased region" description="Acidic residues" evidence="1">
    <location>
        <begin position="91"/>
        <end position="103"/>
    </location>
</feature>
<dbReference type="RefSeq" id="WP_118050274.1">
    <property type="nucleotide sequence ID" value="NZ_CABJFK010000003.1"/>
</dbReference>
<name>A0A414J963_9FIRM</name>
<gene>
    <name evidence="4" type="ORF">DW740_05150</name>
</gene>
<feature type="signal peptide" evidence="2">
    <location>
        <begin position="1"/>
        <end position="28"/>
    </location>
</feature>
<dbReference type="EMBL" id="QSKF01000003">
    <property type="protein sequence ID" value="RHE40925.1"/>
    <property type="molecule type" value="Genomic_DNA"/>
</dbReference>
<feature type="domain" description="BIG2" evidence="3">
    <location>
        <begin position="885"/>
        <end position="960"/>
    </location>
</feature>
<feature type="region of interest" description="Disordered" evidence="1">
    <location>
        <begin position="43"/>
        <end position="106"/>
    </location>
</feature>
<feature type="chain" id="PRO_5019356532" description="BIG2 domain-containing protein" evidence="2">
    <location>
        <begin position="29"/>
        <end position="962"/>
    </location>
</feature>
<proteinExistence type="predicted"/>
<keyword evidence="2" id="KW-0732">Signal</keyword>
<evidence type="ECO:0000313" key="4">
    <source>
        <dbReference type="EMBL" id="RHE40925.1"/>
    </source>
</evidence>
<evidence type="ECO:0000256" key="2">
    <source>
        <dbReference type="SAM" id="SignalP"/>
    </source>
</evidence>
<organism evidence="4 5">
    <name type="scientific">Blautia obeum</name>
    <dbReference type="NCBI Taxonomy" id="40520"/>
    <lineage>
        <taxon>Bacteria</taxon>
        <taxon>Bacillati</taxon>
        <taxon>Bacillota</taxon>
        <taxon>Clostridia</taxon>
        <taxon>Lachnospirales</taxon>
        <taxon>Lachnospiraceae</taxon>
        <taxon>Blautia</taxon>
    </lineage>
</organism>
<evidence type="ECO:0000313" key="5">
    <source>
        <dbReference type="Proteomes" id="UP000283745"/>
    </source>
</evidence>